<dbReference type="PANTHER" id="PTHR24567:SF68">
    <property type="entry name" value="DNA-BINDING TRANSCRIPTIONAL DUAL REGULATOR CRP"/>
    <property type="match status" value="1"/>
</dbReference>
<evidence type="ECO:0000256" key="2">
    <source>
        <dbReference type="ARBA" id="ARBA00023125"/>
    </source>
</evidence>
<dbReference type="PANTHER" id="PTHR24567">
    <property type="entry name" value="CRP FAMILY TRANSCRIPTIONAL REGULATORY PROTEIN"/>
    <property type="match status" value="1"/>
</dbReference>
<dbReference type="InterPro" id="IPR012318">
    <property type="entry name" value="HTH_CRP"/>
</dbReference>
<organism evidence="6 7">
    <name type="scientific">Lampropedia puyangensis</name>
    <dbReference type="NCBI Taxonomy" id="1330072"/>
    <lineage>
        <taxon>Bacteria</taxon>
        <taxon>Pseudomonadati</taxon>
        <taxon>Pseudomonadota</taxon>
        <taxon>Betaproteobacteria</taxon>
        <taxon>Burkholderiales</taxon>
        <taxon>Comamonadaceae</taxon>
        <taxon>Lampropedia</taxon>
    </lineage>
</organism>
<dbReference type="Pfam" id="PF00027">
    <property type="entry name" value="cNMP_binding"/>
    <property type="match status" value="1"/>
</dbReference>
<dbReference type="SMART" id="SM00419">
    <property type="entry name" value="HTH_CRP"/>
    <property type="match status" value="1"/>
</dbReference>
<reference evidence="6" key="1">
    <citation type="journal article" date="2015" name="Antonie Van Leeuwenhoek">
        <title>Lampropedia puyangensis sp. nov., isolated from symptomatic bark of Populus ? euramericana canker and emended description of Lampropedia hyalina (Ehrenberg 1832) Lee et al. 2004.</title>
        <authorList>
            <person name="Li Y."/>
            <person name="Wang T."/>
            <person name="Piao C.G."/>
            <person name="Wang L.F."/>
            <person name="Tian G.Z."/>
            <person name="Zhu T.H."/>
            <person name="Guo M.W."/>
        </authorList>
    </citation>
    <scope>NUCLEOTIDE SEQUENCE [LARGE SCALE GENOMIC DNA]</scope>
    <source>
        <strain evidence="6">2-bin</strain>
    </source>
</reference>
<keyword evidence="3" id="KW-0804">Transcription</keyword>
<dbReference type="GO" id="GO:0003677">
    <property type="term" value="F:DNA binding"/>
    <property type="evidence" value="ECO:0007669"/>
    <property type="project" value="UniProtKB-KW"/>
</dbReference>
<dbReference type="Gene3D" id="1.10.10.10">
    <property type="entry name" value="Winged helix-like DNA-binding domain superfamily/Winged helix DNA-binding domain"/>
    <property type="match status" value="1"/>
</dbReference>
<evidence type="ECO:0000256" key="1">
    <source>
        <dbReference type="ARBA" id="ARBA00023015"/>
    </source>
</evidence>
<dbReference type="Gene3D" id="2.60.120.10">
    <property type="entry name" value="Jelly Rolls"/>
    <property type="match status" value="1"/>
</dbReference>
<proteinExistence type="predicted"/>
<dbReference type="GO" id="GO:0003700">
    <property type="term" value="F:DNA-binding transcription factor activity"/>
    <property type="evidence" value="ECO:0007669"/>
    <property type="project" value="TreeGrafter"/>
</dbReference>
<gene>
    <name evidence="6" type="ORF">E9531_09235</name>
</gene>
<keyword evidence="7" id="KW-1185">Reference proteome</keyword>
<evidence type="ECO:0000259" key="5">
    <source>
        <dbReference type="PROSITE" id="PS51063"/>
    </source>
</evidence>
<feature type="domain" description="HTH crp-type" evidence="5">
    <location>
        <begin position="142"/>
        <end position="218"/>
    </location>
</feature>
<dbReference type="Proteomes" id="UP000308917">
    <property type="component" value="Unassembled WGS sequence"/>
</dbReference>
<comment type="caution">
    <text evidence="6">The sequence shown here is derived from an EMBL/GenBank/DDBJ whole genome shotgun (WGS) entry which is preliminary data.</text>
</comment>
<dbReference type="InterPro" id="IPR050397">
    <property type="entry name" value="Env_Response_Regulators"/>
</dbReference>
<evidence type="ECO:0000259" key="4">
    <source>
        <dbReference type="PROSITE" id="PS50042"/>
    </source>
</evidence>
<evidence type="ECO:0000313" key="6">
    <source>
        <dbReference type="EMBL" id="THU01535.1"/>
    </source>
</evidence>
<dbReference type="SUPFAM" id="SSF51206">
    <property type="entry name" value="cAMP-binding domain-like"/>
    <property type="match status" value="1"/>
</dbReference>
<name>A0A4S8F4W6_9BURK</name>
<protein>
    <submittedName>
        <fullName evidence="6">Crp/Fnr family transcriptional regulator</fullName>
    </submittedName>
</protein>
<dbReference type="SUPFAM" id="SSF46785">
    <property type="entry name" value="Winged helix' DNA-binding domain"/>
    <property type="match status" value="1"/>
</dbReference>
<reference evidence="6" key="2">
    <citation type="submission" date="2019-04" db="EMBL/GenBank/DDBJ databases">
        <authorList>
            <person name="Wang Y.-X."/>
        </authorList>
    </citation>
    <scope>NUCLEOTIDE SEQUENCE</scope>
    <source>
        <strain evidence="6">2-bin</strain>
    </source>
</reference>
<dbReference type="PROSITE" id="PS51063">
    <property type="entry name" value="HTH_CRP_2"/>
    <property type="match status" value="1"/>
</dbReference>
<dbReference type="InterPro" id="IPR000595">
    <property type="entry name" value="cNMP-bd_dom"/>
</dbReference>
<dbReference type="Pfam" id="PF13545">
    <property type="entry name" value="HTH_Crp_2"/>
    <property type="match status" value="1"/>
</dbReference>
<evidence type="ECO:0000256" key="3">
    <source>
        <dbReference type="ARBA" id="ARBA00023163"/>
    </source>
</evidence>
<dbReference type="SMART" id="SM00100">
    <property type="entry name" value="cNMP"/>
    <property type="match status" value="1"/>
</dbReference>
<dbReference type="EMBL" id="STFG01000008">
    <property type="protein sequence ID" value="THU01535.1"/>
    <property type="molecule type" value="Genomic_DNA"/>
</dbReference>
<feature type="domain" description="Cyclic nucleotide-binding" evidence="4">
    <location>
        <begin position="8"/>
        <end position="110"/>
    </location>
</feature>
<dbReference type="OrthoDB" id="6881322at2"/>
<dbReference type="InterPro" id="IPR014710">
    <property type="entry name" value="RmlC-like_jellyroll"/>
</dbReference>
<dbReference type="InterPro" id="IPR018490">
    <property type="entry name" value="cNMP-bd_dom_sf"/>
</dbReference>
<sequence length="230" mass="25678">MPATKFDLLQWMSPALQTAFLARLHRRTYQKGQFIYVQGAVGNELFRLLSGSVKISVLRPDGRHISYRIFEAGDCFGQTSLVDGMPRPQSTEAYSAVEIGVLNRTDYRWLSANFADFDHAIMQLLCAQLRLVALNYEGASLDNLNTRVAKQLLNCHRQAHLEQTSPIENTAPLVHLSQSELASLVGASRQSVNRTLHLFQTQNMVALGYNQITLLDPQALQSMTTATQAN</sequence>
<dbReference type="RefSeq" id="WP_136573468.1">
    <property type="nucleotide sequence ID" value="NZ_STFG01000008.1"/>
</dbReference>
<dbReference type="CDD" id="cd00038">
    <property type="entry name" value="CAP_ED"/>
    <property type="match status" value="1"/>
</dbReference>
<dbReference type="PROSITE" id="PS50042">
    <property type="entry name" value="CNMP_BINDING_3"/>
    <property type="match status" value="1"/>
</dbReference>
<dbReference type="AlphaFoldDB" id="A0A4S8F4W6"/>
<dbReference type="GO" id="GO:0005829">
    <property type="term" value="C:cytosol"/>
    <property type="evidence" value="ECO:0007669"/>
    <property type="project" value="TreeGrafter"/>
</dbReference>
<dbReference type="InterPro" id="IPR036390">
    <property type="entry name" value="WH_DNA-bd_sf"/>
</dbReference>
<dbReference type="InterPro" id="IPR036388">
    <property type="entry name" value="WH-like_DNA-bd_sf"/>
</dbReference>
<evidence type="ECO:0000313" key="7">
    <source>
        <dbReference type="Proteomes" id="UP000308917"/>
    </source>
</evidence>
<keyword evidence="2" id="KW-0238">DNA-binding</keyword>
<keyword evidence="1" id="KW-0805">Transcription regulation</keyword>
<accession>A0A4S8F4W6</accession>